<name>A0A9K3ISC1_HELAN</name>
<gene>
    <name evidence="2" type="ORF">HanXRQr2_Chr06g0256941</name>
</gene>
<keyword evidence="1" id="KW-1133">Transmembrane helix</keyword>
<reference evidence="2" key="1">
    <citation type="journal article" date="2017" name="Nature">
        <title>The sunflower genome provides insights into oil metabolism, flowering and Asterid evolution.</title>
        <authorList>
            <person name="Badouin H."/>
            <person name="Gouzy J."/>
            <person name="Grassa C.J."/>
            <person name="Murat F."/>
            <person name="Staton S.E."/>
            <person name="Cottret L."/>
            <person name="Lelandais-Briere C."/>
            <person name="Owens G.L."/>
            <person name="Carrere S."/>
            <person name="Mayjonade B."/>
            <person name="Legrand L."/>
            <person name="Gill N."/>
            <person name="Kane N.C."/>
            <person name="Bowers J.E."/>
            <person name="Hubner S."/>
            <person name="Bellec A."/>
            <person name="Berard A."/>
            <person name="Berges H."/>
            <person name="Blanchet N."/>
            <person name="Boniface M.C."/>
            <person name="Brunel D."/>
            <person name="Catrice O."/>
            <person name="Chaidir N."/>
            <person name="Claudel C."/>
            <person name="Donnadieu C."/>
            <person name="Faraut T."/>
            <person name="Fievet G."/>
            <person name="Helmstetter N."/>
            <person name="King M."/>
            <person name="Knapp S.J."/>
            <person name="Lai Z."/>
            <person name="Le Paslier M.C."/>
            <person name="Lippi Y."/>
            <person name="Lorenzon L."/>
            <person name="Mandel J.R."/>
            <person name="Marage G."/>
            <person name="Marchand G."/>
            <person name="Marquand E."/>
            <person name="Bret-Mestries E."/>
            <person name="Morien E."/>
            <person name="Nambeesan S."/>
            <person name="Nguyen T."/>
            <person name="Pegot-Espagnet P."/>
            <person name="Pouilly N."/>
            <person name="Raftis F."/>
            <person name="Sallet E."/>
            <person name="Schiex T."/>
            <person name="Thomas J."/>
            <person name="Vandecasteele C."/>
            <person name="Vares D."/>
            <person name="Vear F."/>
            <person name="Vautrin S."/>
            <person name="Crespi M."/>
            <person name="Mangin B."/>
            <person name="Burke J.M."/>
            <person name="Salse J."/>
            <person name="Munos S."/>
            <person name="Vincourt P."/>
            <person name="Rieseberg L.H."/>
            <person name="Langlade N.B."/>
        </authorList>
    </citation>
    <scope>NUCLEOTIDE SEQUENCE</scope>
    <source>
        <tissue evidence="2">Leaves</tissue>
    </source>
</reference>
<reference evidence="2" key="2">
    <citation type="submission" date="2020-06" db="EMBL/GenBank/DDBJ databases">
        <title>Helianthus annuus Genome sequencing and assembly Release 2.</title>
        <authorList>
            <person name="Gouzy J."/>
            <person name="Langlade N."/>
            <person name="Munos S."/>
        </authorList>
    </citation>
    <scope>NUCLEOTIDE SEQUENCE</scope>
    <source>
        <tissue evidence="2">Leaves</tissue>
    </source>
</reference>
<dbReference type="Gramene" id="mRNA:HanXRQr2_Chr06g0256941">
    <property type="protein sequence ID" value="CDS:HanXRQr2_Chr06g0256941.1"/>
    <property type="gene ID" value="HanXRQr2_Chr06g0256941"/>
</dbReference>
<sequence length="86" mass="10325">MVIPMCLLNIWLLGYVKDNRFGKQLLKEFKILLKTLKNAIDSIRRKQRIIDQRKYILFMLQYVFFLLVGCDEVNHVILTCFSFCHI</sequence>
<evidence type="ECO:0000313" key="2">
    <source>
        <dbReference type="EMBL" id="KAF5802213.1"/>
    </source>
</evidence>
<feature type="transmembrane region" description="Helical" evidence="1">
    <location>
        <begin position="55"/>
        <end position="78"/>
    </location>
</feature>
<keyword evidence="1" id="KW-0812">Transmembrane</keyword>
<comment type="caution">
    <text evidence="2">The sequence shown here is derived from an EMBL/GenBank/DDBJ whole genome shotgun (WGS) entry which is preliminary data.</text>
</comment>
<accession>A0A9K3ISC1</accession>
<dbReference type="EMBL" id="MNCJ02000321">
    <property type="protein sequence ID" value="KAF5802213.1"/>
    <property type="molecule type" value="Genomic_DNA"/>
</dbReference>
<organism evidence="2 3">
    <name type="scientific">Helianthus annuus</name>
    <name type="common">Common sunflower</name>
    <dbReference type="NCBI Taxonomy" id="4232"/>
    <lineage>
        <taxon>Eukaryota</taxon>
        <taxon>Viridiplantae</taxon>
        <taxon>Streptophyta</taxon>
        <taxon>Embryophyta</taxon>
        <taxon>Tracheophyta</taxon>
        <taxon>Spermatophyta</taxon>
        <taxon>Magnoliopsida</taxon>
        <taxon>eudicotyledons</taxon>
        <taxon>Gunneridae</taxon>
        <taxon>Pentapetalae</taxon>
        <taxon>asterids</taxon>
        <taxon>campanulids</taxon>
        <taxon>Asterales</taxon>
        <taxon>Asteraceae</taxon>
        <taxon>Asteroideae</taxon>
        <taxon>Heliantheae alliance</taxon>
        <taxon>Heliantheae</taxon>
        <taxon>Helianthus</taxon>
    </lineage>
</organism>
<dbReference type="AlphaFoldDB" id="A0A9K3ISC1"/>
<evidence type="ECO:0000256" key="1">
    <source>
        <dbReference type="SAM" id="Phobius"/>
    </source>
</evidence>
<keyword evidence="3" id="KW-1185">Reference proteome</keyword>
<evidence type="ECO:0000313" key="3">
    <source>
        <dbReference type="Proteomes" id="UP000215914"/>
    </source>
</evidence>
<protein>
    <submittedName>
        <fullName evidence="2">Uncharacterized protein</fullName>
    </submittedName>
</protein>
<proteinExistence type="predicted"/>
<dbReference type="Proteomes" id="UP000215914">
    <property type="component" value="Unassembled WGS sequence"/>
</dbReference>
<keyword evidence="1" id="KW-0472">Membrane</keyword>